<organism evidence="1 2">
    <name type="scientific">Candidatus Phytoplasma sacchari</name>
    <dbReference type="NCBI Taxonomy" id="2609813"/>
    <lineage>
        <taxon>Bacteria</taxon>
        <taxon>Bacillati</taxon>
        <taxon>Mycoplasmatota</taxon>
        <taxon>Mollicutes</taxon>
        <taxon>Acholeplasmatales</taxon>
        <taxon>Acholeplasmataceae</taxon>
        <taxon>Candidatus Phytoplasma</taxon>
        <taxon>16SrXI (Rice yellow dwarf group)</taxon>
    </lineage>
</organism>
<keyword evidence="2" id="KW-1185">Reference proteome</keyword>
<dbReference type="Proteomes" id="UP001210120">
    <property type="component" value="Chromosome"/>
</dbReference>
<evidence type="ECO:0000313" key="2">
    <source>
        <dbReference type="Proteomes" id="UP001210120"/>
    </source>
</evidence>
<name>A0ABY7M2Q7_9MOLU</name>
<accession>A0ABY7M2Q7</accession>
<sequence>MIDVIITLYGQKNGNELLDEDEAHRKLPWCKTYDSLRSWYQNMISDKLIYDYFRKHPVKIS</sequence>
<evidence type="ECO:0000313" key="1">
    <source>
        <dbReference type="EMBL" id="WBL31327.1"/>
    </source>
</evidence>
<protein>
    <submittedName>
        <fullName evidence="1">Uncharacterized protein</fullName>
    </submittedName>
</protein>
<gene>
    <name evidence="1" type="ORF">O7R10_01815</name>
</gene>
<reference evidence="1" key="1">
    <citation type="submission" date="2022-12" db="EMBL/GenBank/DDBJ databases">
        <title>Genomic Characterization of Candidatus Phytoplasma sacchari in China.</title>
        <authorList>
            <person name="Zhang R.-Y."/>
        </authorList>
    </citation>
    <scope>NUCLEOTIDE SEQUENCE [LARGE SCALE GENOMIC DNA]</scope>
    <source>
        <strain evidence="1">SCWL1</strain>
    </source>
</reference>
<proteinExistence type="predicted"/>
<dbReference type="EMBL" id="CP115156">
    <property type="protein sequence ID" value="WBL31327.1"/>
    <property type="molecule type" value="Genomic_DNA"/>
</dbReference>